<evidence type="ECO:0008006" key="12">
    <source>
        <dbReference type="Google" id="ProtNLM"/>
    </source>
</evidence>
<dbReference type="FunFam" id="3.40.50.720:FF:000087">
    <property type="entry name" value="alpha-aminoadipic semialdehyde synthase, mitochondrial"/>
    <property type="match status" value="1"/>
</dbReference>
<evidence type="ECO:0000256" key="1">
    <source>
        <dbReference type="ARBA" id="ARBA00004682"/>
    </source>
</evidence>
<proteinExistence type="inferred from homology"/>
<dbReference type="OrthoDB" id="10059875at2759"/>
<evidence type="ECO:0000256" key="2">
    <source>
        <dbReference type="ARBA" id="ARBA00004720"/>
    </source>
</evidence>
<feature type="domain" description="Alanine dehydrogenase/pyridine nucleotide transhydrogenase N-terminal" evidence="9">
    <location>
        <begin position="50"/>
        <end position="183"/>
    </location>
</feature>
<protein>
    <recommendedName>
        <fullName evidence="12">Saccharopine dehydrogenase (NAD(+), L-glutamate-forming)</fullName>
    </recommendedName>
</protein>
<dbReference type="OMA" id="TPHVHDI"/>
<dbReference type="Pfam" id="PF05222">
    <property type="entry name" value="AlaDh_PNT_N"/>
    <property type="match status" value="1"/>
</dbReference>
<dbReference type="Gene3D" id="3.40.50.720">
    <property type="entry name" value="NAD(P)-binding Rossmann-like Domain"/>
    <property type="match status" value="2"/>
</dbReference>
<dbReference type="GO" id="GO:0005737">
    <property type="term" value="C:cytoplasm"/>
    <property type="evidence" value="ECO:0007669"/>
    <property type="project" value="TreeGrafter"/>
</dbReference>
<name>A0A813EA13_POLGL</name>
<dbReference type="Gene3D" id="3.30.360.10">
    <property type="entry name" value="Dihydrodipicolinate Reductase, domain 2"/>
    <property type="match status" value="1"/>
</dbReference>
<dbReference type="SMART" id="SM01002">
    <property type="entry name" value="AlaDh_PNT_C"/>
    <property type="match status" value="1"/>
</dbReference>
<comment type="pathway">
    <text evidence="1">Amino-acid degradation; L-lysine degradation via saccharopine pathway; glutaryl-CoA from L-lysine: step 1/6.</text>
</comment>
<evidence type="ECO:0000313" key="10">
    <source>
        <dbReference type="EMBL" id="CAE8595750.1"/>
    </source>
</evidence>
<dbReference type="Gene3D" id="3.30.70.2690">
    <property type="entry name" value="LOR/SDH bifunctional enzyme, conserved domain"/>
    <property type="match status" value="1"/>
</dbReference>
<evidence type="ECO:0000256" key="5">
    <source>
        <dbReference type="ARBA" id="ARBA00023027"/>
    </source>
</evidence>
<dbReference type="InterPro" id="IPR043009">
    <property type="entry name" value="LOR/SDH_bifunc_enz_cons_dom_sf"/>
</dbReference>
<keyword evidence="3" id="KW-0521">NADP</keyword>
<keyword evidence="6" id="KW-0511">Multifunctional enzyme</keyword>
<dbReference type="FunFam" id="3.30.360.10:FF:000008">
    <property type="entry name" value="Alpha-aminoadipic semialdehyde synthase, mitochondrial"/>
    <property type="match status" value="1"/>
</dbReference>
<dbReference type="InterPro" id="IPR036291">
    <property type="entry name" value="NAD(P)-bd_dom_sf"/>
</dbReference>
<comment type="pathway">
    <text evidence="2">Amino-acid degradation; L-lysine degradation via saccharopine pathway; glutaryl-CoA from L-lysine: step 2/6.</text>
</comment>
<dbReference type="InterPro" id="IPR032095">
    <property type="entry name" value="Sacchrp_dh-like_C"/>
</dbReference>
<comment type="caution">
    <text evidence="10">The sequence shown here is derived from an EMBL/GenBank/DDBJ whole genome shotgun (WGS) entry which is preliminary data.</text>
</comment>
<evidence type="ECO:0000256" key="4">
    <source>
        <dbReference type="ARBA" id="ARBA00023002"/>
    </source>
</evidence>
<accession>A0A813EA13</accession>
<dbReference type="CDD" id="cd12189">
    <property type="entry name" value="LKR_SDH_like"/>
    <property type="match status" value="1"/>
</dbReference>
<keyword evidence="11" id="KW-1185">Reference proteome</keyword>
<comment type="similarity">
    <text evidence="7">In the C-terminal section; belongs to the saccharopine dehydrogenase family.</text>
</comment>
<dbReference type="EMBL" id="CAJNNV010008092">
    <property type="protein sequence ID" value="CAE8595750.1"/>
    <property type="molecule type" value="Genomic_DNA"/>
</dbReference>
<dbReference type="InterPro" id="IPR007698">
    <property type="entry name" value="AlaDH/PNT_NAD(H)-bd"/>
</dbReference>
<dbReference type="InterPro" id="IPR007886">
    <property type="entry name" value="AlaDH/PNT_N"/>
</dbReference>
<dbReference type="GO" id="GO:0019878">
    <property type="term" value="P:lysine biosynthetic process via aminoadipic acid"/>
    <property type="evidence" value="ECO:0007669"/>
    <property type="project" value="TreeGrafter"/>
</dbReference>
<evidence type="ECO:0000313" key="11">
    <source>
        <dbReference type="Proteomes" id="UP000654075"/>
    </source>
</evidence>
<dbReference type="Proteomes" id="UP000654075">
    <property type="component" value="Unassembled WGS sequence"/>
</dbReference>
<evidence type="ECO:0000256" key="3">
    <source>
        <dbReference type="ARBA" id="ARBA00022857"/>
    </source>
</evidence>
<dbReference type="Pfam" id="PF03435">
    <property type="entry name" value="Sacchrp_dh_NADP"/>
    <property type="match status" value="1"/>
</dbReference>
<reference evidence="10" key="1">
    <citation type="submission" date="2021-02" db="EMBL/GenBank/DDBJ databases">
        <authorList>
            <person name="Dougan E. K."/>
            <person name="Rhodes N."/>
            <person name="Thang M."/>
            <person name="Chan C."/>
        </authorList>
    </citation>
    <scope>NUCLEOTIDE SEQUENCE</scope>
</reference>
<evidence type="ECO:0000256" key="6">
    <source>
        <dbReference type="ARBA" id="ARBA00023268"/>
    </source>
</evidence>
<evidence type="ECO:0000259" key="8">
    <source>
        <dbReference type="SMART" id="SM01002"/>
    </source>
</evidence>
<organism evidence="10 11">
    <name type="scientific">Polarella glacialis</name>
    <name type="common">Dinoflagellate</name>
    <dbReference type="NCBI Taxonomy" id="89957"/>
    <lineage>
        <taxon>Eukaryota</taxon>
        <taxon>Sar</taxon>
        <taxon>Alveolata</taxon>
        <taxon>Dinophyceae</taxon>
        <taxon>Suessiales</taxon>
        <taxon>Suessiaceae</taxon>
        <taxon>Polarella</taxon>
    </lineage>
</organism>
<dbReference type="InterPro" id="IPR005097">
    <property type="entry name" value="Sacchrp_dh_NADP-bd"/>
</dbReference>
<dbReference type="SMART" id="SM01003">
    <property type="entry name" value="AlaDh_PNT_N"/>
    <property type="match status" value="1"/>
</dbReference>
<feature type="domain" description="Alanine dehydrogenase/pyridine nucleotide transhydrogenase NAD(H)-binding" evidence="8">
    <location>
        <begin position="230"/>
        <end position="421"/>
    </location>
</feature>
<gene>
    <name evidence="10" type="ORF">PGLA1383_LOCUS14253</name>
</gene>
<evidence type="ECO:0000259" key="9">
    <source>
        <dbReference type="SMART" id="SM01003"/>
    </source>
</evidence>
<dbReference type="AlphaFoldDB" id="A0A813EA13"/>
<dbReference type="GO" id="GO:0004753">
    <property type="term" value="F:saccharopine dehydrogenase activity"/>
    <property type="evidence" value="ECO:0007669"/>
    <property type="project" value="TreeGrafter"/>
</dbReference>
<sequence length="1100" mass="118737">MRRFAASPLGPAGQRGVFARYLSSNGSASVRAHTVKGSSPLAGGTPGVIGVRREDKNKWERRAPIAPRHVEALVNQGLRVVVQPCTRRVFMDTEYLEVGAEIREDLSECAAIVAVKEVPPELLLPGRTWCFFSHTIKAQPSGMALLDVALEKNVRLVDYECITETGNKGGKRLVAFGAFAGYAGAIDFLRGLGERFLALGFSTPLLHIGSAFMYPSLEEAKRAVSLAGDAIRKHGLPKALCPFTAVFTGTGNVTQGALEIFKLLPHELVKPGELPGLCERADGTHVSVTREDCHKLYLSIATAEHMVRRRDGGAFDKAQYYAEPELYESVFQDDILPYSTVICNGMYWDARFPRLFTREDVHRQVVSGRDKLLGVCDITCDADGSVPTRQFASIEQPFHILNAMTEEISFSLDEAGVLFHAVDHLPSELPREASEHFGDCLLPFLPALASERAPVTPGKGLAGSDHLPMPIRGAIIVEGGALGKNFRYITQLRELQRSALADEVPTLRSGAFRSHGALAAPPASCTLELTGHLFDTHLINRVCDICEAEEARLQILLLEVGRNGEDTTFVSFMVKSHSSEDLEVLVDKIKQAAAEESVQFRRASAGAGGNKASTVVVELSAQRKVLVLGSGYVARPMVEYLLRRPENVLTIASIDRKEVEALAEQTGGSGGRVLSKVVDLGAAQAGSADAAAAVENLVKDADMVISFVPAPLHAGVARLAVQYKVPLITASYVSPEMQSLHDAAQEAGVLLLNEVGLDPGIDHLSAMRMIDSAKAAGSKIIRFSSLCGGLPAPEAAGSNPIGYKFSWSPRGVLTASRNPARFMEDGVLQEIPGENLLASGRPLTINNAFALDVLPNRDSTQFAELYGLADAPTFFRGTLRYRGFCNRMLALAKLGLLDLGPLPALQSSSRRRWLAELLGAGAAGPGAAEALAEQPAGLIAALRARLAAGPDAEDGLDFVCWLRLLEDEDLPSGVPVDRPVDVTARLLQRPETAFQPGERDMVIMRHEIDVQRTDGQFERHVSTLIEYGEPHGTTAMAKTVGLTTGICAQLVLDDPARFGAGVQRPLRPQWYEPVLPLLEAEGIRLSEHVEPLFEASRKVC</sequence>
<dbReference type="InterPro" id="IPR051168">
    <property type="entry name" value="AASS"/>
</dbReference>
<dbReference type="InterPro" id="IPR007545">
    <property type="entry name" value="LOR/SDH_bifunc_enz_cons_dom"/>
</dbReference>
<dbReference type="SUPFAM" id="SSF52283">
    <property type="entry name" value="Formate/glycerate dehydrogenase catalytic domain-like"/>
    <property type="match status" value="1"/>
</dbReference>
<dbReference type="Pfam" id="PF04455">
    <property type="entry name" value="Saccharop_dh_N"/>
    <property type="match status" value="1"/>
</dbReference>
<dbReference type="PANTHER" id="PTHR11133:SF22">
    <property type="entry name" value="ALPHA-AMINOADIPIC SEMIALDEHYDE SYNTHASE, MITOCHONDRIAL"/>
    <property type="match status" value="1"/>
</dbReference>
<dbReference type="SUPFAM" id="SSF55347">
    <property type="entry name" value="Glyceraldehyde-3-phosphate dehydrogenase-like, C-terminal domain"/>
    <property type="match status" value="1"/>
</dbReference>
<dbReference type="SUPFAM" id="SSF51735">
    <property type="entry name" value="NAD(P)-binding Rossmann-fold domains"/>
    <property type="match status" value="1"/>
</dbReference>
<dbReference type="UniPathway" id="UPA00868">
    <property type="reaction ID" value="UER00835"/>
</dbReference>
<dbReference type="PANTHER" id="PTHR11133">
    <property type="entry name" value="SACCHAROPINE DEHYDROGENASE"/>
    <property type="match status" value="1"/>
</dbReference>
<keyword evidence="5" id="KW-0520">NAD</keyword>
<evidence type="ECO:0000256" key="7">
    <source>
        <dbReference type="ARBA" id="ARBA00025744"/>
    </source>
</evidence>
<dbReference type="GO" id="GO:0033512">
    <property type="term" value="P:L-lysine catabolic process to acetyl-CoA via saccharopine"/>
    <property type="evidence" value="ECO:0007669"/>
    <property type="project" value="UniProtKB-UniPathway"/>
</dbReference>
<dbReference type="Pfam" id="PF16653">
    <property type="entry name" value="Sacchrp_dh_C"/>
    <property type="match status" value="1"/>
</dbReference>
<dbReference type="Gene3D" id="1.10.1870.10">
    <property type="entry name" value="Domain 3, Saccharopine reductase"/>
    <property type="match status" value="1"/>
</dbReference>
<keyword evidence="4" id="KW-0560">Oxidoreductase</keyword>